<proteinExistence type="predicted"/>
<evidence type="ECO:0000313" key="2">
    <source>
        <dbReference type="EMBL" id="EFP00690.1"/>
    </source>
</evidence>
<organism evidence="3">
    <name type="scientific">Caenorhabditis remanei</name>
    <name type="common">Caenorhabditis vulgaris</name>
    <dbReference type="NCBI Taxonomy" id="31234"/>
    <lineage>
        <taxon>Eukaryota</taxon>
        <taxon>Metazoa</taxon>
        <taxon>Ecdysozoa</taxon>
        <taxon>Nematoda</taxon>
        <taxon>Chromadorea</taxon>
        <taxon>Rhabditida</taxon>
        <taxon>Rhabditina</taxon>
        <taxon>Rhabditomorpha</taxon>
        <taxon>Rhabditoidea</taxon>
        <taxon>Rhabditidae</taxon>
        <taxon>Peloderinae</taxon>
        <taxon>Caenorhabditis</taxon>
    </lineage>
</organism>
<protein>
    <recommendedName>
        <fullName evidence="1">Ubiquitin-like domain-containing protein</fullName>
    </recommendedName>
</protein>
<gene>
    <name evidence="2" type="ORF">CRE_21169</name>
</gene>
<dbReference type="AlphaFoldDB" id="E3MF35"/>
<dbReference type="HOGENOM" id="CLU_2442949_0_0_1"/>
<sequence length="90" mass="10288">MLITVHTLSIGSFEIDVELTDTVRQVKGKIQAACHRFPIEEQFLIFRRRGMADMQMVSDYGITEGDAVHMRLEFARRSNANRVLRYASAA</sequence>
<evidence type="ECO:0000259" key="1">
    <source>
        <dbReference type="PROSITE" id="PS50053"/>
    </source>
</evidence>
<dbReference type="PANTHER" id="PTHR10621:SF0">
    <property type="entry name" value="UV EXCISION REPAIR PROTEIN RAD23"/>
    <property type="match status" value="1"/>
</dbReference>
<evidence type="ECO:0000313" key="3">
    <source>
        <dbReference type="Proteomes" id="UP000008281"/>
    </source>
</evidence>
<dbReference type="InterPro" id="IPR029071">
    <property type="entry name" value="Ubiquitin-like_domsf"/>
</dbReference>
<dbReference type="GO" id="GO:0043161">
    <property type="term" value="P:proteasome-mediated ubiquitin-dependent protein catabolic process"/>
    <property type="evidence" value="ECO:0007669"/>
    <property type="project" value="TreeGrafter"/>
</dbReference>
<dbReference type="GO" id="GO:0005654">
    <property type="term" value="C:nucleoplasm"/>
    <property type="evidence" value="ECO:0007669"/>
    <property type="project" value="TreeGrafter"/>
</dbReference>
<dbReference type="Gene3D" id="3.10.20.90">
    <property type="entry name" value="Phosphatidylinositol 3-kinase Catalytic Subunit, Chain A, domain 1"/>
    <property type="match status" value="1"/>
</dbReference>
<keyword evidence="3" id="KW-1185">Reference proteome</keyword>
<dbReference type="GeneID" id="9816470"/>
<accession>E3MF35</accession>
<dbReference type="EMBL" id="DS268440">
    <property type="protein sequence ID" value="EFP00690.1"/>
    <property type="molecule type" value="Genomic_DNA"/>
</dbReference>
<dbReference type="OrthoDB" id="428577at2759"/>
<dbReference type="GO" id="GO:0070628">
    <property type="term" value="F:proteasome binding"/>
    <property type="evidence" value="ECO:0007669"/>
    <property type="project" value="TreeGrafter"/>
</dbReference>
<dbReference type="Pfam" id="PF00240">
    <property type="entry name" value="ubiquitin"/>
    <property type="match status" value="1"/>
</dbReference>
<dbReference type="CDD" id="cd01805">
    <property type="entry name" value="Ubl_Rad23"/>
    <property type="match status" value="1"/>
</dbReference>
<dbReference type="GO" id="GO:0043130">
    <property type="term" value="F:ubiquitin binding"/>
    <property type="evidence" value="ECO:0007669"/>
    <property type="project" value="TreeGrafter"/>
</dbReference>
<dbReference type="SUPFAM" id="SSF54236">
    <property type="entry name" value="Ubiquitin-like"/>
    <property type="match status" value="1"/>
</dbReference>
<dbReference type="GO" id="GO:0031593">
    <property type="term" value="F:polyubiquitin modification-dependent protein binding"/>
    <property type="evidence" value="ECO:0007669"/>
    <property type="project" value="TreeGrafter"/>
</dbReference>
<dbReference type="RefSeq" id="XP_003105229.2">
    <property type="nucleotide sequence ID" value="XM_003105181.2"/>
</dbReference>
<dbReference type="InterPro" id="IPR000626">
    <property type="entry name" value="Ubiquitin-like_dom"/>
</dbReference>
<feature type="domain" description="Ubiquitin-like" evidence="1">
    <location>
        <begin position="1"/>
        <end position="73"/>
    </location>
</feature>
<dbReference type="Proteomes" id="UP000008281">
    <property type="component" value="Unassembled WGS sequence"/>
</dbReference>
<name>E3MF35_CAERE</name>
<dbReference type="InParanoid" id="E3MF35"/>
<dbReference type="CTD" id="9816470"/>
<reference evidence="2" key="1">
    <citation type="submission" date="2007-07" db="EMBL/GenBank/DDBJ databases">
        <title>PCAP assembly of the Caenorhabditis remanei genome.</title>
        <authorList>
            <consortium name="The Caenorhabditis remanei Sequencing Consortium"/>
            <person name="Wilson R.K."/>
        </authorList>
    </citation>
    <scope>NUCLEOTIDE SEQUENCE [LARGE SCALE GENOMIC DNA]</scope>
    <source>
        <strain evidence="2">PB4641</strain>
    </source>
</reference>
<dbReference type="SMART" id="SM00213">
    <property type="entry name" value="UBQ"/>
    <property type="match status" value="1"/>
</dbReference>
<dbReference type="PROSITE" id="PS50053">
    <property type="entry name" value="UBIQUITIN_2"/>
    <property type="match status" value="1"/>
</dbReference>
<dbReference type="KEGG" id="crq:GCK72_021908"/>
<dbReference type="PANTHER" id="PTHR10621">
    <property type="entry name" value="UV EXCISION REPAIR PROTEIN RAD23"/>
    <property type="match status" value="1"/>
</dbReference>
<dbReference type="GO" id="GO:0005829">
    <property type="term" value="C:cytosol"/>
    <property type="evidence" value="ECO:0007669"/>
    <property type="project" value="TreeGrafter"/>
</dbReference>